<sequence length="465" mass="53734">MQIRRALEEATEDEEDIHVCIFNVPKTLRDANPDAYTPQLVAFGPYHHWHPELQDMERYKLSSAKRILNQNPSVKFDTIVDRLIRFESRIRARYHKYLDISGETLAWMMVIDASFLLEVIGMYAINKRNMLARASSRMSHLIDYERRKSSSHNAILRDIIMLENQIPLFVLREILEYLCTSVDSIDETLHSMLIGLYKHLCPFRFVHELPNVQPSICEHLLDFFYRNIVPRLEETVEVSDHSIDEGANEEKKGCKFLMKLSQCLQQIPLRIMLGLPWVFISNLPGVTMLKALLLSKEECQNNLDNVIESRQSQSNKPPLVEEITIPSVVELSNSGVIFCPTDGDLMTISFDPEKPKFYLPTISLDHNSEVLFRNLVAYEASIGLRSLVFTRYTELMNGIIDTKDDVRVLRERGIILNYLKSDEEVADLWNGMSRSLRLTKVPFLDEVIENRFERAVSRLEQVGAG</sequence>
<organism evidence="1 2">
    <name type="scientific">Carnegiea gigantea</name>
    <dbReference type="NCBI Taxonomy" id="171969"/>
    <lineage>
        <taxon>Eukaryota</taxon>
        <taxon>Viridiplantae</taxon>
        <taxon>Streptophyta</taxon>
        <taxon>Embryophyta</taxon>
        <taxon>Tracheophyta</taxon>
        <taxon>Spermatophyta</taxon>
        <taxon>Magnoliopsida</taxon>
        <taxon>eudicotyledons</taxon>
        <taxon>Gunneridae</taxon>
        <taxon>Pentapetalae</taxon>
        <taxon>Caryophyllales</taxon>
        <taxon>Cactineae</taxon>
        <taxon>Cactaceae</taxon>
        <taxon>Cactoideae</taxon>
        <taxon>Echinocereeae</taxon>
        <taxon>Carnegiea</taxon>
    </lineage>
</organism>
<dbReference type="PANTHER" id="PTHR31549:SF23">
    <property type="entry name" value="OS03G0591600 PROTEIN"/>
    <property type="match status" value="1"/>
</dbReference>
<name>A0A9Q1KYG7_9CARY</name>
<evidence type="ECO:0000313" key="2">
    <source>
        <dbReference type="Proteomes" id="UP001153076"/>
    </source>
</evidence>
<dbReference type="EMBL" id="JAKOGI010000010">
    <property type="protein sequence ID" value="KAJ8451188.1"/>
    <property type="molecule type" value="Genomic_DNA"/>
</dbReference>
<keyword evidence="2" id="KW-1185">Reference proteome</keyword>
<proteinExistence type="predicted"/>
<evidence type="ECO:0000313" key="1">
    <source>
        <dbReference type="EMBL" id="KAJ8451188.1"/>
    </source>
</evidence>
<dbReference type="PANTHER" id="PTHR31549">
    <property type="entry name" value="PROTEIN, PUTATIVE (DUF247)-RELATED-RELATED"/>
    <property type="match status" value="1"/>
</dbReference>
<dbReference type="Proteomes" id="UP001153076">
    <property type="component" value="Unassembled WGS sequence"/>
</dbReference>
<protein>
    <submittedName>
        <fullName evidence="1">Uncharacterized protein</fullName>
    </submittedName>
</protein>
<dbReference type="OrthoDB" id="2356035at2759"/>
<dbReference type="Pfam" id="PF03140">
    <property type="entry name" value="DUF247"/>
    <property type="match status" value="1"/>
</dbReference>
<dbReference type="InterPro" id="IPR004158">
    <property type="entry name" value="DUF247_pln"/>
</dbReference>
<comment type="caution">
    <text evidence="1">The sequence shown here is derived from an EMBL/GenBank/DDBJ whole genome shotgun (WGS) entry which is preliminary data.</text>
</comment>
<gene>
    <name evidence="1" type="ORF">Cgig2_013960</name>
</gene>
<accession>A0A9Q1KYG7</accession>
<dbReference type="AlphaFoldDB" id="A0A9Q1KYG7"/>
<reference evidence="1" key="1">
    <citation type="submission" date="2022-04" db="EMBL/GenBank/DDBJ databases">
        <title>Carnegiea gigantea Genome sequencing and assembly v2.</title>
        <authorList>
            <person name="Copetti D."/>
            <person name="Sanderson M.J."/>
            <person name="Burquez A."/>
            <person name="Wojciechowski M.F."/>
        </authorList>
    </citation>
    <scope>NUCLEOTIDE SEQUENCE</scope>
    <source>
        <strain evidence="1">SGP5-SGP5p</strain>
        <tissue evidence="1">Aerial part</tissue>
    </source>
</reference>